<evidence type="ECO:0000313" key="4">
    <source>
        <dbReference type="Proteomes" id="UP001156694"/>
    </source>
</evidence>
<dbReference type="InterPro" id="IPR003646">
    <property type="entry name" value="SH3-like_bac-type"/>
</dbReference>
<comment type="caution">
    <text evidence="3">The sequence shown here is derived from an EMBL/GenBank/DDBJ whole genome shotgun (WGS) entry which is preliminary data.</text>
</comment>
<name>A0ABQ5VTF7_9RHOB</name>
<accession>A0ABQ5VTF7</accession>
<evidence type="ECO:0000259" key="2">
    <source>
        <dbReference type="Pfam" id="PF08239"/>
    </source>
</evidence>
<dbReference type="Pfam" id="PF08239">
    <property type="entry name" value="SH3_3"/>
    <property type="match status" value="1"/>
</dbReference>
<keyword evidence="1" id="KW-0732">Signal</keyword>
<organism evidence="3 4">
    <name type="scientific">Amylibacter marinus</name>
    <dbReference type="NCBI Taxonomy" id="1475483"/>
    <lineage>
        <taxon>Bacteria</taxon>
        <taxon>Pseudomonadati</taxon>
        <taxon>Pseudomonadota</taxon>
        <taxon>Alphaproteobacteria</taxon>
        <taxon>Rhodobacterales</taxon>
        <taxon>Paracoccaceae</taxon>
        <taxon>Amylibacter</taxon>
    </lineage>
</organism>
<keyword evidence="4" id="KW-1185">Reference proteome</keyword>
<feature type="chain" id="PRO_5047011121" description="SH3b domain-containing protein" evidence="1">
    <location>
        <begin position="28"/>
        <end position="212"/>
    </location>
</feature>
<dbReference type="EMBL" id="BSNN01000002">
    <property type="protein sequence ID" value="GLQ34555.1"/>
    <property type="molecule type" value="Genomic_DNA"/>
</dbReference>
<reference evidence="4" key="1">
    <citation type="journal article" date="2019" name="Int. J. Syst. Evol. Microbiol.">
        <title>The Global Catalogue of Microorganisms (GCM) 10K type strain sequencing project: providing services to taxonomists for standard genome sequencing and annotation.</title>
        <authorList>
            <consortium name="The Broad Institute Genomics Platform"/>
            <consortium name="The Broad Institute Genome Sequencing Center for Infectious Disease"/>
            <person name="Wu L."/>
            <person name="Ma J."/>
        </authorList>
    </citation>
    <scope>NUCLEOTIDE SEQUENCE [LARGE SCALE GENOMIC DNA]</scope>
    <source>
        <strain evidence="4">NBRC 110140</strain>
    </source>
</reference>
<proteinExistence type="predicted"/>
<protein>
    <recommendedName>
        <fullName evidence="2">SH3b domain-containing protein</fullName>
    </recommendedName>
</protein>
<dbReference type="RefSeq" id="WP_284376376.1">
    <property type="nucleotide sequence ID" value="NZ_BSNN01000002.1"/>
</dbReference>
<dbReference type="Proteomes" id="UP001156694">
    <property type="component" value="Unassembled WGS sequence"/>
</dbReference>
<feature type="signal peptide" evidence="1">
    <location>
        <begin position="1"/>
        <end position="27"/>
    </location>
</feature>
<evidence type="ECO:0000256" key="1">
    <source>
        <dbReference type="SAM" id="SignalP"/>
    </source>
</evidence>
<evidence type="ECO:0000313" key="3">
    <source>
        <dbReference type="EMBL" id="GLQ34555.1"/>
    </source>
</evidence>
<gene>
    <name evidence="3" type="ORF">GCM10007939_08380</name>
</gene>
<sequence>MQRKMYKSLRRKLMAAVVCMGVLPVSAEQIIPLPTIMQVSGLSAGDHLNLRAEPNARSEDIGDLAAGTFVEVGVVDTSGAWARVIMGERSAWVARRYLTPVETPVLSPSGIAQNLACFGTEPFWNWSLSNGVEVTFSMSEGQRPVETLISNSVSANHSLRYGLSSPNWGAVLEKRACYDGMSDRVYALQIDLLGVGGNEIKLLSGCCQIMLP</sequence>
<feature type="domain" description="SH3b" evidence="2">
    <location>
        <begin position="47"/>
        <end position="99"/>
    </location>
</feature>
<dbReference type="Gene3D" id="2.30.30.40">
    <property type="entry name" value="SH3 Domains"/>
    <property type="match status" value="1"/>
</dbReference>